<proteinExistence type="predicted"/>
<evidence type="ECO:0000256" key="1">
    <source>
        <dbReference type="SAM" id="MobiDB-lite"/>
    </source>
</evidence>
<feature type="compositionally biased region" description="Polar residues" evidence="1">
    <location>
        <begin position="49"/>
        <end position="58"/>
    </location>
</feature>
<sequence length="159" mass="17328">MGARCCCGPRPEVENRDLHAQLLKNELTTMASATKNDMPPRGVMVSATSPSITNSSYDDGNLPHNVDYTTGIAADDDDDDPFASPRHFVDETELSFKSGTSNDYDHQHGNPRMSSMSTLNGTTVGKEGDSYEDSSSRFKYSSQKFDESPSGSGHHGWDI</sequence>
<accession>A0A397B8H5</accession>
<evidence type="ECO:0000313" key="2">
    <source>
        <dbReference type="EMBL" id="RHY14568.1"/>
    </source>
</evidence>
<dbReference type="EMBL" id="QUSZ01004374">
    <property type="protein sequence ID" value="RHY14568.1"/>
    <property type="molecule type" value="Genomic_DNA"/>
</dbReference>
<feature type="compositionally biased region" description="Polar residues" evidence="1">
    <location>
        <begin position="112"/>
        <end position="123"/>
    </location>
</feature>
<name>A0A397B8H5_APHAT</name>
<organism evidence="2 3">
    <name type="scientific">Aphanomyces astaci</name>
    <name type="common">Crayfish plague agent</name>
    <dbReference type="NCBI Taxonomy" id="112090"/>
    <lineage>
        <taxon>Eukaryota</taxon>
        <taxon>Sar</taxon>
        <taxon>Stramenopiles</taxon>
        <taxon>Oomycota</taxon>
        <taxon>Saprolegniomycetes</taxon>
        <taxon>Saprolegniales</taxon>
        <taxon>Verrucalvaceae</taxon>
        <taxon>Aphanomyces</taxon>
    </lineage>
</organism>
<protein>
    <submittedName>
        <fullName evidence="2">Uncharacterized protein</fullName>
    </submittedName>
</protein>
<reference evidence="2 3" key="1">
    <citation type="submission" date="2018-08" db="EMBL/GenBank/DDBJ databases">
        <title>Aphanomyces genome sequencing and annotation.</title>
        <authorList>
            <person name="Minardi D."/>
            <person name="Oidtmann B."/>
            <person name="Van Der Giezen M."/>
            <person name="Studholme D.J."/>
        </authorList>
    </citation>
    <scope>NUCLEOTIDE SEQUENCE [LARGE SCALE GENOMIC DNA]</scope>
    <source>
        <strain evidence="2 3">Kv</strain>
    </source>
</reference>
<comment type="caution">
    <text evidence="2">The sequence shown here is derived from an EMBL/GenBank/DDBJ whole genome shotgun (WGS) entry which is preliminary data.</text>
</comment>
<dbReference type="Proteomes" id="UP000265427">
    <property type="component" value="Unassembled WGS sequence"/>
</dbReference>
<gene>
    <name evidence="2" type="ORF">DYB36_008384</name>
</gene>
<feature type="region of interest" description="Disordered" evidence="1">
    <location>
        <begin position="49"/>
        <end position="159"/>
    </location>
</feature>
<evidence type="ECO:0000313" key="3">
    <source>
        <dbReference type="Proteomes" id="UP000265427"/>
    </source>
</evidence>
<dbReference type="AlphaFoldDB" id="A0A397B8H5"/>